<keyword evidence="2" id="KW-1185">Reference proteome</keyword>
<accession>A0A927E823</accession>
<comment type="caution">
    <text evidence="1">The sequence shown here is derived from an EMBL/GenBank/DDBJ whole genome shotgun (WGS) entry which is preliminary data.</text>
</comment>
<protein>
    <submittedName>
        <fullName evidence="1">Zinc-ribbon domain-containing protein</fullName>
    </submittedName>
</protein>
<proteinExistence type="predicted"/>
<dbReference type="Proteomes" id="UP000619295">
    <property type="component" value="Unassembled WGS sequence"/>
</dbReference>
<evidence type="ECO:0000313" key="1">
    <source>
        <dbReference type="EMBL" id="MBD3845957.1"/>
    </source>
</evidence>
<sequence>MTPLSTPAAQGTVADAETVARKAGWYPAIGKPGKFTRASKRHQGGVFVESWEEACEYDRLPFSPASASASPEALPAEAKDDVIACLLAEKPFWFDPATNFVHADDGGGRGTRWEPATEALPVSGVEAVNELDAFYQGWLAKWREKLAALTATPALEDRTTNDAHAPDPGVRVKQLAKEIVRNVCELDDIPDPEHPDTIMVTVSDLEAVIANALESASLASDASPRGEPTDAEITTVWRAAMTVACNMVIKRQNDLNDDDGPIDVLNEQGQIIHQIKKWMEPDRVYLAELRDLLGYAHPAPATVESDALRIRLGSYAITEEYDFPGDAEEFCGYWCHECREHVEADGTGHGKDCPCHGVAPNTPRAVKERAALAPATEAAS</sequence>
<evidence type="ECO:0000313" key="2">
    <source>
        <dbReference type="Proteomes" id="UP000619295"/>
    </source>
</evidence>
<name>A0A927E823_9HYPH</name>
<dbReference type="RefSeq" id="WP_191124048.1">
    <property type="nucleotide sequence ID" value="NZ_JACXWY010000005.1"/>
</dbReference>
<dbReference type="AlphaFoldDB" id="A0A927E823"/>
<dbReference type="EMBL" id="JACXWY010000005">
    <property type="protein sequence ID" value="MBD3845957.1"/>
    <property type="molecule type" value="Genomic_DNA"/>
</dbReference>
<gene>
    <name evidence="1" type="ORF">IED13_09630</name>
</gene>
<organism evidence="1 2">
    <name type="scientific">Bosea spartocytisi</name>
    <dbReference type="NCBI Taxonomy" id="2773451"/>
    <lineage>
        <taxon>Bacteria</taxon>
        <taxon>Pseudomonadati</taxon>
        <taxon>Pseudomonadota</taxon>
        <taxon>Alphaproteobacteria</taxon>
        <taxon>Hyphomicrobiales</taxon>
        <taxon>Boseaceae</taxon>
        <taxon>Bosea</taxon>
    </lineage>
</organism>
<reference evidence="1" key="1">
    <citation type="submission" date="2020-09" db="EMBL/GenBank/DDBJ databases">
        <title>Bosea spartocytisi sp. nov. a root nodule endophyte of Spartocytisus supranubius in the high mountain ecosystem fo the Teide National Park (Canary Islands, Spain).</title>
        <authorList>
            <person name="Pulido-Suarez L."/>
            <person name="Peix A."/>
            <person name="Igual J.M."/>
            <person name="Socas-Perez N."/>
            <person name="Velazquez E."/>
            <person name="Flores-Felix J.D."/>
            <person name="Leon-Barrios M."/>
        </authorList>
    </citation>
    <scope>NUCLEOTIDE SEQUENCE</scope>
    <source>
        <strain evidence="1">SSUT16</strain>
    </source>
</reference>